<protein>
    <submittedName>
        <fullName evidence="5">ArsR family transcriptional regulator</fullName>
    </submittedName>
</protein>
<evidence type="ECO:0000259" key="4">
    <source>
        <dbReference type="PROSITE" id="PS50987"/>
    </source>
</evidence>
<dbReference type="RefSeq" id="WP_096919338.1">
    <property type="nucleotide sequence ID" value="NZ_CP029487.1"/>
</dbReference>
<accession>A0A4P9C5M5</accession>
<dbReference type="InterPro" id="IPR051011">
    <property type="entry name" value="Metal_resp_trans_reg"/>
</dbReference>
<dbReference type="GO" id="GO:0003700">
    <property type="term" value="F:DNA-binding transcription factor activity"/>
    <property type="evidence" value="ECO:0007669"/>
    <property type="project" value="InterPro"/>
</dbReference>
<dbReference type="AlphaFoldDB" id="A0A4P9C5M5"/>
<dbReference type="InterPro" id="IPR036390">
    <property type="entry name" value="WH_DNA-bd_sf"/>
</dbReference>
<keyword evidence="1" id="KW-0805">Transcription regulation</keyword>
<dbReference type="Gene3D" id="1.10.10.10">
    <property type="entry name" value="Winged helix-like DNA-binding domain superfamily/Winged helix DNA-binding domain"/>
    <property type="match status" value="1"/>
</dbReference>
<evidence type="ECO:0000256" key="2">
    <source>
        <dbReference type="ARBA" id="ARBA00023125"/>
    </source>
</evidence>
<organism evidence="5 6">
    <name type="scientific">Eubacterium maltosivorans</name>
    <dbReference type="NCBI Taxonomy" id="2041044"/>
    <lineage>
        <taxon>Bacteria</taxon>
        <taxon>Bacillati</taxon>
        <taxon>Bacillota</taxon>
        <taxon>Clostridia</taxon>
        <taxon>Eubacteriales</taxon>
        <taxon>Eubacteriaceae</taxon>
        <taxon>Eubacterium</taxon>
    </lineage>
</organism>
<evidence type="ECO:0000256" key="3">
    <source>
        <dbReference type="ARBA" id="ARBA00023163"/>
    </source>
</evidence>
<dbReference type="SUPFAM" id="SSF46785">
    <property type="entry name" value="Winged helix' DNA-binding domain"/>
    <property type="match status" value="1"/>
</dbReference>
<keyword evidence="3" id="KW-0804">Transcription</keyword>
<keyword evidence="2" id="KW-0238">DNA-binding</keyword>
<reference evidence="5 6" key="1">
    <citation type="submission" date="2018-05" db="EMBL/GenBank/DDBJ databases">
        <title>Genome comparison of Eubacterium sp.</title>
        <authorList>
            <person name="Feng Y."/>
            <person name="Sanchez-Andrea I."/>
            <person name="Stams A.J.M."/>
            <person name="De Vos W.M."/>
        </authorList>
    </citation>
    <scope>NUCLEOTIDE SEQUENCE [LARGE SCALE GENOMIC DNA]</scope>
    <source>
        <strain evidence="5 6">YI</strain>
    </source>
</reference>
<evidence type="ECO:0000256" key="1">
    <source>
        <dbReference type="ARBA" id="ARBA00023015"/>
    </source>
</evidence>
<dbReference type="KEGG" id="emt:CPZ25_000590"/>
<dbReference type="InterPro" id="IPR011991">
    <property type="entry name" value="ArsR-like_HTH"/>
</dbReference>
<evidence type="ECO:0000313" key="6">
    <source>
        <dbReference type="Proteomes" id="UP000218387"/>
    </source>
</evidence>
<dbReference type="NCBIfam" id="NF033788">
    <property type="entry name" value="HTH_metalloreg"/>
    <property type="match status" value="1"/>
</dbReference>
<feature type="domain" description="HTH arsR-type" evidence="4">
    <location>
        <begin position="11"/>
        <end position="116"/>
    </location>
</feature>
<dbReference type="InterPro" id="IPR001845">
    <property type="entry name" value="HTH_ArsR_DNA-bd_dom"/>
</dbReference>
<dbReference type="InterPro" id="IPR036388">
    <property type="entry name" value="WH-like_DNA-bd_sf"/>
</dbReference>
<name>A0A4P9C5M5_EUBML</name>
<dbReference type="CDD" id="cd00090">
    <property type="entry name" value="HTH_ARSR"/>
    <property type="match status" value="1"/>
</dbReference>
<dbReference type="SMART" id="SM00418">
    <property type="entry name" value="HTH_ARSR"/>
    <property type="match status" value="1"/>
</dbReference>
<dbReference type="Pfam" id="PF01022">
    <property type="entry name" value="HTH_5"/>
    <property type="match status" value="1"/>
</dbReference>
<proteinExistence type="predicted"/>
<dbReference type="GO" id="GO:0003677">
    <property type="term" value="F:DNA binding"/>
    <property type="evidence" value="ECO:0007669"/>
    <property type="project" value="UniProtKB-KW"/>
</dbReference>
<dbReference type="EMBL" id="CP029487">
    <property type="protein sequence ID" value="QCT69862.1"/>
    <property type="molecule type" value="Genomic_DNA"/>
</dbReference>
<dbReference type="PANTHER" id="PTHR43132">
    <property type="entry name" value="ARSENICAL RESISTANCE OPERON REPRESSOR ARSR-RELATED"/>
    <property type="match status" value="1"/>
</dbReference>
<dbReference type="PROSITE" id="PS50987">
    <property type="entry name" value="HTH_ARSR_2"/>
    <property type="match status" value="1"/>
</dbReference>
<gene>
    <name evidence="5" type="ORF">CPZ25_000590</name>
</gene>
<dbReference type="PANTHER" id="PTHR43132:SF6">
    <property type="entry name" value="HTH-TYPE TRANSCRIPTIONAL REPRESSOR CZRA"/>
    <property type="match status" value="1"/>
</dbReference>
<keyword evidence="6" id="KW-1185">Reference proteome</keyword>
<dbReference type="Proteomes" id="UP000218387">
    <property type="component" value="Chromosome"/>
</dbReference>
<sequence length="126" mass="14170">MEKTCEERIAEITQGFEACRNAFTAIGDETRQLILLVLLQSDLSGIRVGEIAEKTHLTRPSVSHHLQILKAAGIVNMRREGTRNYYYISADETQWKALAELVNNIYDGVVHIGENGAHVFERSSLK</sequence>
<evidence type="ECO:0000313" key="5">
    <source>
        <dbReference type="EMBL" id="QCT69862.1"/>
    </source>
</evidence>
<dbReference type="PRINTS" id="PR00778">
    <property type="entry name" value="HTHARSR"/>
</dbReference>